<name>A0A854XMW5_PSEFL</name>
<organism evidence="1 2">
    <name type="scientific">Pseudomonas fluorescens</name>
    <dbReference type="NCBI Taxonomy" id="294"/>
    <lineage>
        <taxon>Bacteria</taxon>
        <taxon>Pseudomonadati</taxon>
        <taxon>Pseudomonadota</taxon>
        <taxon>Gammaproteobacteria</taxon>
        <taxon>Pseudomonadales</taxon>
        <taxon>Pseudomonadaceae</taxon>
        <taxon>Pseudomonas</taxon>
    </lineage>
</organism>
<dbReference type="EMBL" id="NXHE01000003">
    <property type="protein sequence ID" value="PCM50955.1"/>
    <property type="molecule type" value="Genomic_DNA"/>
</dbReference>
<protein>
    <recommendedName>
        <fullName evidence="3">Poly A polymerase head domain-containing protein</fullName>
    </recommendedName>
</protein>
<dbReference type="AlphaFoldDB" id="A0A854XMW5"/>
<evidence type="ECO:0000313" key="1">
    <source>
        <dbReference type="EMBL" id="PCM50955.1"/>
    </source>
</evidence>
<dbReference type="RefSeq" id="WP_096795026.1">
    <property type="nucleotide sequence ID" value="NZ_NXHE01000003.1"/>
</dbReference>
<reference evidence="1 2" key="2">
    <citation type="submission" date="2017-10" db="EMBL/GenBank/DDBJ databases">
        <title>Rhizosphere-associated Pseudomonas modulate jasmonic acid/salicylic acid antagonism to induce systemic resistance to herbivores at the cost of susceptibility to pathogens.</title>
        <authorList>
            <person name="Haney C.H."/>
            <person name="Wiesmann C.L."/>
            <person name="Shapiro L.R."/>
            <person name="O'Sullivan L.R."/>
            <person name="Khorasani S."/>
            <person name="Melnyk R.A."/>
            <person name="Xiao L."/>
            <person name="Bush J."/>
            <person name="Carrillo J."/>
            <person name="Pierce N.E."/>
            <person name="Ausubel F.M."/>
        </authorList>
    </citation>
    <scope>NUCLEOTIDE SEQUENCE [LARGE SCALE GENOMIC DNA]</scope>
    <source>
        <strain evidence="1 2">CH229</strain>
    </source>
</reference>
<accession>A0A854XMW5</accession>
<evidence type="ECO:0008006" key="3">
    <source>
        <dbReference type="Google" id="ProtNLM"/>
    </source>
</evidence>
<dbReference type="SUPFAM" id="SSF81301">
    <property type="entry name" value="Nucleotidyltransferase"/>
    <property type="match status" value="1"/>
</dbReference>
<gene>
    <name evidence="1" type="ORF">CP335_03270</name>
</gene>
<sequence length="260" mass="29597">MIAIASNLAALKKRVLRFFESPKRLEVKNFIRILSESGEVLVFGGLLRDIALYGGGVFNSDIDLVVDCSSEVLFDFFQKRNALSGRNHFGGYRVKVGGWSIDVWPIRETWAFASGNVEFIDRESLLSTTITNWDSVAFSFKDNSLISDPSYMDSLKRRELDIILVENPNRLGAFLRVLKLIFDKQVEVLLPKALIYLKEGFSEFSSTNLFSSQVKAFNKVYFSEQELDYFKLEIFSLDPSLFGRSIALKGTTFNIAFEDR</sequence>
<dbReference type="Gene3D" id="3.30.460.10">
    <property type="entry name" value="Beta Polymerase, domain 2"/>
    <property type="match status" value="1"/>
</dbReference>
<evidence type="ECO:0000313" key="2">
    <source>
        <dbReference type="Proteomes" id="UP000218643"/>
    </source>
</evidence>
<proteinExistence type="predicted"/>
<dbReference type="InterPro" id="IPR043519">
    <property type="entry name" value="NT_sf"/>
</dbReference>
<comment type="caution">
    <text evidence="1">The sequence shown here is derived from an EMBL/GenBank/DDBJ whole genome shotgun (WGS) entry which is preliminary data.</text>
</comment>
<dbReference type="Proteomes" id="UP000218643">
    <property type="component" value="Unassembled WGS sequence"/>
</dbReference>
<reference evidence="1 2" key="1">
    <citation type="submission" date="2017-09" db="EMBL/GenBank/DDBJ databases">
        <authorList>
            <person name="Haney C."/>
            <person name="Melnyk R."/>
        </authorList>
    </citation>
    <scope>NUCLEOTIDE SEQUENCE [LARGE SCALE GENOMIC DNA]</scope>
    <source>
        <strain evidence="1 2">CH229</strain>
    </source>
</reference>